<protein>
    <recommendedName>
        <fullName evidence="5">Translation machinery-associated protein 16</fullName>
    </recommendedName>
</protein>
<gene>
    <name evidence="3" type="ORF">GTA08_BOTSDO06705</name>
</gene>
<proteinExistence type="inferred from homology"/>
<name>A0A8H4IVB7_9PEZI</name>
<dbReference type="InterPro" id="IPR021346">
    <property type="entry name" value="Tma16"/>
</dbReference>
<evidence type="ECO:0000313" key="3">
    <source>
        <dbReference type="EMBL" id="KAF4305808.1"/>
    </source>
</evidence>
<reference evidence="3" key="1">
    <citation type="submission" date="2020-04" db="EMBL/GenBank/DDBJ databases">
        <title>Genome Assembly and Annotation of Botryosphaeria dothidea sdau 11-99, a Latent Pathogen of Apple Fruit Ring Rot in China.</title>
        <authorList>
            <person name="Yu C."/>
            <person name="Diao Y."/>
            <person name="Lu Q."/>
            <person name="Zhao J."/>
            <person name="Cui S."/>
            <person name="Peng C."/>
            <person name="He B."/>
            <person name="Liu H."/>
        </authorList>
    </citation>
    <scope>NUCLEOTIDE SEQUENCE [LARGE SCALE GENOMIC DNA]</scope>
    <source>
        <strain evidence="3">Sdau11-99</strain>
    </source>
</reference>
<dbReference type="Gene3D" id="1.20.1440.170">
    <property type="entry name" value="Translation machinery-associated protein 16-like"/>
    <property type="match status" value="1"/>
</dbReference>
<dbReference type="GO" id="GO:0005634">
    <property type="term" value="C:nucleus"/>
    <property type="evidence" value="ECO:0007669"/>
    <property type="project" value="TreeGrafter"/>
</dbReference>
<comment type="caution">
    <text evidence="3">The sequence shown here is derived from an EMBL/GenBank/DDBJ whole genome shotgun (WGS) entry which is preliminary data.</text>
</comment>
<dbReference type="OrthoDB" id="270284at2759"/>
<organism evidence="3 4">
    <name type="scientific">Botryosphaeria dothidea</name>
    <dbReference type="NCBI Taxonomy" id="55169"/>
    <lineage>
        <taxon>Eukaryota</taxon>
        <taxon>Fungi</taxon>
        <taxon>Dikarya</taxon>
        <taxon>Ascomycota</taxon>
        <taxon>Pezizomycotina</taxon>
        <taxon>Dothideomycetes</taxon>
        <taxon>Dothideomycetes incertae sedis</taxon>
        <taxon>Botryosphaeriales</taxon>
        <taxon>Botryosphaeriaceae</taxon>
        <taxon>Botryosphaeria</taxon>
    </lineage>
</organism>
<sequence length="181" mass="20723">MPKSLSKVSKQISKKRGTKASALHEYSRDSRRLQRASLRDDKLIRMASTRAKQNQPYLQRVHHFQLLAQSPDEISMFDASSLQSAILAYIHRDDEELAELKKSRRAGRPPATREQLLEQRVATEEKEFESGFYCPDMLDAATVDKLRGWDSEWVSCNAMKFVRVTKAGEVKESVWPPKGLS</sequence>
<dbReference type="Proteomes" id="UP000572817">
    <property type="component" value="Unassembled WGS sequence"/>
</dbReference>
<evidence type="ECO:0000256" key="1">
    <source>
        <dbReference type="ARBA" id="ARBA00034127"/>
    </source>
</evidence>
<accession>A0A8H4IVB7</accession>
<dbReference type="AlphaFoldDB" id="A0A8H4IVB7"/>
<dbReference type="Pfam" id="PF11176">
    <property type="entry name" value="Tma16"/>
    <property type="match status" value="1"/>
</dbReference>
<dbReference type="InterPro" id="IPR038356">
    <property type="entry name" value="Tma16_sf"/>
</dbReference>
<comment type="similarity">
    <text evidence="1">Belongs to the TMA16 family.</text>
</comment>
<dbReference type="PANTHER" id="PTHR13349:SF2">
    <property type="entry name" value="TRANSLATION MACHINERY-ASSOCIATED PROTEIN 16"/>
    <property type="match status" value="1"/>
</dbReference>
<evidence type="ECO:0000256" key="2">
    <source>
        <dbReference type="SAM" id="MobiDB-lite"/>
    </source>
</evidence>
<evidence type="ECO:0008006" key="5">
    <source>
        <dbReference type="Google" id="ProtNLM"/>
    </source>
</evidence>
<evidence type="ECO:0000313" key="4">
    <source>
        <dbReference type="Proteomes" id="UP000572817"/>
    </source>
</evidence>
<feature type="region of interest" description="Disordered" evidence="2">
    <location>
        <begin position="1"/>
        <end position="31"/>
    </location>
</feature>
<dbReference type="PANTHER" id="PTHR13349">
    <property type="entry name" value="TRANSLATION MACHINERY-ASSOCIATED PROTEIN 16"/>
    <property type="match status" value="1"/>
</dbReference>
<keyword evidence="4" id="KW-1185">Reference proteome</keyword>
<dbReference type="EMBL" id="WWBZ02000040">
    <property type="protein sequence ID" value="KAF4305808.1"/>
    <property type="molecule type" value="Genomic_DNA"/>
</dbReference>
<feature type="compositionally biased region" description="Polar residues" evidence="2">
    <location>
        <begin position="1"/>
        <end position="11"/>
    </location>
</feature>